<dbReference type="EMBL" id="SDMP01000009">
    <property type="protein sequence ID" value="RYR39306.1"/>
    <property type="molecule type" value="Genomic_DNA"/>
</dbReference>
<evidence type="ECO:0000313" key="1">
    <source>
        <dbReference type="EMBL" id="RYR39306.1"/>
    </source>
</evidence>
<gene>
    <name evidence="1" type="ORF">Ahy_A09g044812</name>
</gene>
<dbReference type="Proteomes" id="UP000289738">
    <property type="component" value="Chromosome A09"/>
</dbReference>
<evidence type="ECO:0000313" key="2">
    <source>
        <dbReference type="Proteomes" id="UP000289738"/>
    </source>
</evidence>
<dbReference type="AlphaFoldDB" id="A0A445BKV3"/>
<comment type="caution">
    <text evidence="1">The sequence shown here is derived from an EMBL/GenBank/DDBJ whole genome shotgun (WGS) entry which is preliminary data.</text>
</comment>
<name>A0A445BKV3_ARAHY</name>
<sequence length="62" mass="7095">MECALFDNYAHELNDFLGSGNKDGAVVVLEFVRLKLYNGKIVLQNFMYGTKMFFNLEEANVI</sequence>
<protein>
    <submittedName>
        <fullName evidence="1">Uncharacterized protein</fullName>
    </submittedName>
</protein>
<dbReference type="Gene3D" id="2.40.50.140">
    <property type="entry name" value="Nucleic acid-binding proteins"/>
    <property type="match status" value="1"/>
</dbReference>
<accession>A0A445BKV3</accession>
<keyword evidence="2" id="KW-1185">Reference proteome</keyword>
<proteinExistence type="predicted"/>
<dbReference type="InterPro" id="IPR012340">
    <property type="entry name" value="NA-bd_OB-fold"/>
</dbReference>
<reference evidence="1 2" key="1">
    <citation type="submission" date="2019-01" db="EMBL/GenBank/DDBJ databases">
        <title>Sequencing of cultivated peanut Arachis hypogaea provides insights into genome evolution and oil improvement.</title>
        <authorList>
            <person name="Chen X."/>
        </authorList>
    </citation>
    <scope>NUCLEOTIDE SEQUENCE [LARGE SCALE GENOMIC DNA]</scope>
    <source>
        <strain evidence="2">cv. Fuhuasheng</strain>
        <tissue evidence="1">Leaves</tissue>
    </source>
</reference>
<organism evidence="1 2">
    <name type="scientific">Arachis hypogaea</name>
    <name type="common">Peanut</name>
    <dbReference type="NCBI Taxonomy" id="3818"/>
    <lineage>
        <taxon>Eukaryota</taxon>
        <taxon>Viridiplantae</taxon>
        <taxon>Streptophyta</taxon>
        <taxon>Embryophyta</taxon>
        <taxon>Tracheophyta</taxon>
        <taxon>Spermatophyta</taxon>
        <taxon>Magnoliopsida</taxon>
        <taxon>eudicotyledons</taxon>
        <taxon>Gunneridae</taxon>
        <taxon>Pentapetalae</taxon>
        <taxon>rosids</taxon>
        <taxon>fabids</taxon>
        <taxon>Fabales</taxon>
        <taxon>Fabaceae</taxon>
        <taxon>Papilionoideae</taxon>
        <taxon>50 kb inversion clade</taxon>
        <taxon>dalbergioids sensu lato</taxon>
        <taxon>Dalbergieae</taxon>
        <taxon>Pterocarpus clade</taxon>
        <taxon>Arachis</taxon>
    </lineage>
</organism>